<gene>
    <name evidence="2" type="ORF">SAMN05421753_11335</name>
</gene>
<keyword evidence="3" id="KW-1185">Reference proteome</keyword>
<protein>
    <submittedName>
        <fullName evidence="2">Uncharacterized protein</fullName>
    </submittedName>
</protein>
<dbReference type="RefSeq" id="WP_092052202.1">
    <property type="nucleotide sequence ID" value="NZ_FOQD01000013.1"/>
</dbReference>
<dbReference type="EMBL" id="FOQD01000013">
    <property type="protein sequence ID" value="SFI86939.1"/>
    <property type="molecule type" value="Genomic_DNA"/>
</dbReference>
<dbReference type="AlphaFoldDB" id="A0A1I3LQ91"/>
<feature type="chain" id="PRO_5011744758" evidence="1">
    <location>
        <begin position="21"/>
        <end position="137"/>
    </location>
</feature>
<reference evidence="3" key="1">
    <citation type="submission" date="2016-10" db="EMBL/GenBank/DDBJ databases">
        <authorList>
            <person name="Varghese N."/>
            <person name="Submissions S."/>
        </authorList>
    </citation>
    <scope>NUCLEOTIDE SEQUENCE [LARGE SCALE GENOMIC DNA]</scope>
    <source>
        <strain evidence="3">DSM 26348</strain>
    </source>
</reference>
<sequence>MGHLTRTATVFLLLAGIATAADPVGELRKVECREGMWMTVPAKPGDLIQLSFFGGTYPGGMIDNLKVAGLNNSVKKVSVVFIPQISPDGQPLIGGLELAGFFTYHGGSATLMITPTGEQVEPKTYKIEIVPFREPTN</sequence>
<dbReference type="Proteomes" id="UP000199518">
    <property type="component" value="Unassembled WGS sequence"/>
</dbReference>
<evidence type="ECO:0000256" key="1">
    <source>
        <dbReference type="SAM" id="SignalP"/>
    </source>
</evidence>
<evidence type="ECO:0000313" key="3">
    <source>
        <dbReference type="Proteomes" id="UP000199518"/>
    </source>
</evidence>
<feature type="signal peptide" evidence="1">
    <location>
        <begin position="1"/>
        <end position="20"/>
    </location>
</feature>
<organism evidence="2 3">
    <name type="scientific">Planctomicrobium piriforme</name>
    <dbReference type="NCBI Taxonomy" id="1576369"/>
    <lineage>
        <taxon>Bacteria</taxon>
        <taxon>Pseudomonadati</taxon>
        <taxon>Planctomycetota</taxon>
        <taxon>Planctomycetia</taxon>
        <taxon>Planctomycetales</taxon>
        <taxon>Planctomycetaceae</taxon>
        <taxon>Planctomicrobium</taxon>
    </lineage>
</organism>
<evidence type="ECO:0000313" key="2">
    <source>
        <dbReference type="EMBL" id="SFI86939.1"/>
    </source>
</evidence>
<name>A0A1I3LQ91_9PLAN</name>
<proteinExistence type="predicted"/>
<keyword evidence="1" id="KW-0732">Signal</keyword>
<accession>A0A1I3LQ91</accession>